<proteinExistence type="predicted"/>
<keyword evidence="2" id="KW-1185">Reference proteome</keyword>
<name>A0A2U2HC44_9BURK</name>
<dbReference type="EMBL" id="PXWF02000324">
    <property type="protein sequence ID" value="PWF40450.1"/>
    <property type="molecule type" value="Genomic_DNA"/>
</dbReference>
<dbReference type="Proteomes" id="UP000241421">
    <property type="component" value="Unassembled WGS sequence"/>
</dbReference>
<sequence length="273" mass="29599">MWRDKYCVVLCPDRLEAIRRRGRACSAVELKFAQALVPSMDGPPWRAAVEGLRRFLEMPEIGKGELGIVLSNHFVRYLLIPWNDQIASEEEFRNYAAAAFEEVYGEAGAGWEVSVSAERPGSPRLAAALDRQLLEAIRATLANTCVRLTLVQPYLMAAFNRVVRPRHDEDLVFMLVEAGRACILVAQGGKWCHVSAAAVPQDPAALSSLLEREIQLADLPGESVPPVVVHAAHLRGLTLAPVHGVAPRMLESRPLAGLAQVGGAACELAAALA</sequence>
<organism evidence="1 2">
    <name type="scientific">Massilia glaciei</name>
    <dbReference type="NCBI Taxonomy" id="1524097"/>
    <lineage>
        <taxon>Bacteria</taxon>
        <taxon>Pseudomonadati</taxon>
        <taxon>Pseudomonadota</taxon>
        <taxon>Betaproteobacteria</taxon>
        <taxon>Burkholderiales</taxon>
        <taxon>Oxalobacteraceae</taxon>
        <taxon>Telluria group</taxon>
        <taxon>Massilia</taxon>
    </lineage>
</organism>
<comment type="caution">
    <text evidence="1">The sequence shown here is derived from an EMBL/GenBank/DDBJ whole genome shotgun (WGS) entry which is preliminary data.</text>
</comment>
<reference evidence="1 2" key="1">
    <citation type="submission" date="2018-04" db="EMBL/GenBank/DDBJ databases">
        <title>Massilia violaceinigra sp. nov., a novel purple-pigmented bacterium isolated from Tianshan glacier, Xinjiang, China.</title>
        <authorList>
            <person name="Wang H."/>
        </authorList>
    </citation>
    <scope>NUCLEOTIDE SEQUENCE [LARGE SCALE GENOMIC DNA]</scope>
    <source>
        <strain evidence="1 2">B448-2</strain>
    </source>
</reference>
<accession>A0A2U2HC44</accession>
<protein>
    <submittedName>
        <fullName evidence="1">Uncharacterized protein</fullName>
    </submittedName>
</protein>
<evidence type="ECO:0000313" key="1">
    <source>
        <dbReference type="EMBL" id="PWF40450.1"/>
    </source>
</evidence>
<evidence type="ECO:0000313" key="2">
    <source>
        <dbReference type="Proteomes" id="UP000241421"/>
    </source>
</evidence>
<dbReference type="AlphaFoldDB" id="A0A2U2HC44"/>
<gene>
    <name evidence="1" type="ORF">C7C56_026105</name>
</gene>